<feature type="domain" description="NmrA-like" evidence="4">
    <location>
        <begin position="85"/>
        <end position="359"/>
    </location>
</feature>
<evidence type="ECO:0000313" key="5">
    <source>
        <dbReference type="EMBL" id="KAJ3742220.1"/>
    </source>
</evidence>
<proteinExistence type="inferred from homology"/>
<dbReference type="SUPFAM" id="SSF51735">
    <property type="entry name" value="NAD(P)-binding Rossmann-fold domains"/>
    <property type="match status" value="1"/>
</dbReference>
<protein>
    <recommendedName>
        <fullName evidence="4">NmrA-like domain-containing protein</fullName>
    </recommendedName>
</protein>
<keyword evidence="6" id="KW-1185">Reference proteome</keyword>
<name>A0A9W8NWF5_9AGAR</name>
<dbReference type="EMBL" id="JANVFU010000011">
    <property type="protein sequence ID" value="KAJ3742220.1"/>
    <property type="molecule type" value="Genomic_DNA"/>
</dbReference>
<dbReference type="Gene3D" id="3.40.50.720">
    <property type="entry name" value="NAD(P)-binding Rossmann-like Domain"/>
    <property type="match status" value="1"/>
</dbReference>
<dbReference type="AlphaFoldDB" id="A0A9W8NWF5"/>
<dbReference type="InterPro" id="IPR036291">
    <property type="entry name" value="NAD(P)-bd_dom_sf"/>
</dbReference>
<evidence type="ECO:0000256" key="3">
    <source>
        <dbReference type="ARBA" id="ARBA00023002"/>
    </source>
</evidence>
<evidence type="ECO:0000256" key="2">
    <source>
        <dbReference type="ARBA" id="ARBA00022857"/>
    </source>
</evidence>
<dbReference type="Gene3D" id="3.90.25.10">
    <property type="entry name" value="UDP-galactose 4-epimerase, domain 1"/>
    <property type="match status" value="1"/>
</dbReference>
<evidence type="ECO:0000313" key="6">
    <source>
        <dbReference type="Proteomes" id="UP001142393"/>
    </source>
</evidence>
<evidence type="ECO:0000259" key="4">
    <source>
        <dbReference type="Pfam" id="PF05368"/>
    </source>
</evidence>
<dbReference type="PANTHER" id="PTHR47706">
    <property type="entry name" value="NMRA-LIKE FAMILY PROTEIN"/>
    <property type="match status" value="1"/>
</dbReference>
<keyword evidence="2" id="KW-0521">NADP</keyword>
<dbReference type="InterPro" id="IPR008030">
    <property type="entry name" value="NmrA-like"/>
</dbReference>
<accession>A0A9W8NWF5</accession>
<sequence length="403" mass="45705">MFSWHRLMISNMYPKDVKMTYLCATSSRDGKRSLPSLLGYSYTTSLSFIFSLLYALCSFKSSALEAYKPAFSIRITQSRKPIMRSQRIAVAGGTGKIGRHIVEGLLEAKHRHSFEIIVLSRSQSPDISYAGFNAPVIPVDYQDQSSLQKVLNEFQIDTIISTLAGRPAELVYITSQENLLRAALSVPSFRRFAPSEFAIESEQISASVNLYQNKLPIIQSLRQVKQQRPDSFEFSLFECGVFMNYLGYGNTRPEGHKAHGHLAHFPYIFDLSKRSADIPGDGEKEIWYTRAEDVGKFVAEATQLETWEEYNNMAGEILTMNEVVRLCEDVCGTEFNVKYNSREELAARISPAPEKARANFFVESLIAIIDGECDIKRPMNLNKLVNVQPMGVRQYLEQWWGSH</sequence>
<gene>
    <name evidence="5" type="ORF">DFH05DRAFT_1504357</name>
</gene>
<comment type="caution">
    <text evidence="5">The sequence shown here is derived from an EMBL/GenBank/DDBJ whole genome shotgun (WGS) entry which is preliminary data.</text>
</comment>
<evidence type="ECO:0000256" key="1">
    <source>
        <dbReference type="ARBA" id="ARBA00005725"/>
    </source>
</evidence>
<dbReference type="Proteomes" id="UP001142393">
    <property type="component" value="Unassembled WGS sequence"/>
</dbReference>
<comment type="similarity">
    <text evidence="1">Belongs to the NmrA-type oxidoreductase family. Isoflavone reductase subfamily.</text>
</comment>
<dbReference type="Pfam" id="PF05368">
    <property type="entry name" value="NmrA"/>
    <property type="match status" value="1"/>
</dbReference>
<dbReference type="PANTHER" id="PTHR47706:SF4">
    <property type="entry name" value="NMRA-LIKE DOMAIN-CONTAINING PROTEIN"/>
    <property type="match status" value="1"/>
</dbReference>
<dbReference type="GO" id="GO:0016491">
    <property type="term" value="F:oxidoreductase activity"/>
    <property type="evidence" value="ECO:0007669"/>
    <property type="project" value="UniProtKB-KW"/>
</dbReference>
<reference evidence="5 6" key="1">
    <citation type="journal article" date="2023" name="Proc. Natl. Acad. Sci. U.S.A.">
        <title>A global phylogenomic analysis of the shiitake genus Lentinula.</title>
        <authorList>
            <person name="Sierra-Patev S."/>
            <person name="Min B."/>
            <person name="Naranjo-Ortiz M."/>
            <person name="Looney B."/>
            <person name="Konkel Z."/>
            <person name="Slot J.C."/>
            <person name="Sakamoto Y."/>
            <person name="Steenwyk J.L."/>
            <person name="Rokas A."/>
            <person name="Carro J."/>
            <person name="Camarero S."/>
            <person name="Ferreira P."/>
            <person name="Molpeceres G."/>
            <person name="Ruiz-Duenas F.J."/>
            <person name="Serrano A."/>
            <person name="Henrissat B."/>
            <person name="Drula E."/>
            <person name="Hughes K.W."/>
            <person name="Mata J.L."/>
            <person name="Ishikawa N.K."/>
            <person name="Vargas-Isla R."/>
            <person name="Ushijima S."/>
            <person name="Smith C.A."/>
            <person name="Donoghue J."/>
            <person name="Ahrendt S."/>
            <person name="Andreopoulos W."/>
            <person name="He G."/>
            <person name="LaButti K."/>
            <person name="Lipzen A."/>
            <person name="Ng V."/>
            <person name="Riley R."/>
            <person name="Sandor L."/>
            <person name="Barry K."/>
            <person name="Martinez A.T."/>
            <person name="Xiao Y."/>
            <person name="Gibbons J.G."/>
            <person name="Terashima K."/>
            <person name="Grigoriev I.V."/>
            <person name="Hibbett D."/>
        </authorList>
    </citation>
    <scope>NUCLEOTIDE SEQUENCE [LARGE SCALE GENOMIC DNA]</scope>
    <source>
        <strain evidence="5 6">TFB7810</strain>
    </source>
</reference>
<organism evidence="5 6">
    <name type="scientific">Lentinula detonsa</name>
    <dbReference type="NCBI Taxonomy" id="2804962"/>
    <lineage>
        <taxon>Eukaryota</taxon>
        <taxon>Fungi</taxon>
        <taxon>Dikarya</taxon>
        <taxon>Basidiomycota</taxon>
        <taxon>Agaricomycotina</taxon>
        <taxon>Agaricomycetes</taxon>
        <taxon>Agaricomycetidae</taxon>
        <taxon>Agaricales</taxon>
        <taxon>Marasmiineae</taxon>
        <taxon>Omphalotaceae</taxon>
        <taxon>Lentinula</taxon>
    </lineage>
</organism>
<dbReference type="InterPro" id="IPR051609">
    <property type="entry name" value="NmrA/Isoflavone_reductase-like"/>
</dbReference>
<keyword evidence="3" id="KW-0560">Oxidoreductase</keyword>